<evidence type="ECO:0000313" key="1">
    <source>
        <dbReference type="EMBL" id="KJE88461.1"/>
    </source>
</evidence>
<accession>A0A0D2TZV8</accession>
<sequence>MSRAPLDAIQCIVVCEFETARIELEVLPTGLEHFDAGVLAFEKLIETISKRGKRAPDNHLVTRGINPGHQGLQSVGQRWLLASTVRNANDELVLALVRVVHGCMPSLAV</sequence>
<reference evidence="2" key="1">
    <citation type="submission" date="2011-02" db="EMBL/GenBank/DDBJ databases">
        <title>The Genome Sequence of Capsaspora owczarzaki ATCC 30864.</title>
        <authorList>
            <person name="Russ C."/>
            <person name="Cuomo C."/>
            <person name="Burger G."/>
            <person name="Gray M.W."/>
            <person name="Holland P.W.H."/>
            <person name="King N."/>
            <person name="Lang F.B.F."/>
            <person name="Roger A.J."/>
            <person name="Ruiz-Trillo I."/>
            <person name="Young S.K."/>
            <person name="Zeng Q."/>
            <person name="Gargeya S."/>
            <person name="Alvarado L."/>
            <person name="Berlin A."/>
            <person name="Chapman S.B."/>
            <person name="Chen Z."/>
            <person name="Freedman E."/>
            <person name="Gellesch M."/>
            <person name="Goldberg J."/>
            <person name="Griggs A."/>
            <person name="Gujja S."/>
            <person name="Heilman E."/>
            <person name="Heiman D."/>
            <person name="Howarth C."/>
            <person name="Mehta T."/>
            <person name="Neiman D."/>
            <person name="Pearson M."/>
            <person name="Roberts A."/>
            <person name="Saif S."/>
            <person name="Shea T."/>
            <person name="Shenoy N."/>
            <person name="Sisk P."/>
            <person name="Stolte C."/>
            <person name="Sykes S."/>
            <person name="White J."/>
            <person name="Yandava C."/>
            <person name="Haas B."/>
            <person name="Nusbaum C."/>
            <person name="Birren B."/>
        </authorList>
    </citation>
    <scope>NUCLEOTIDE SEQUENCE</scope>
    <source>
        <strain evidence="2">ATCC 30864</strain>
    </source>
</reference>
<keyword evidence="2" id="KW-1185">Reference proteome</keyword>
<name>A0A0D2TZV8_CAPO3</name>
<evidence type="ECO:0000313" key="2">
    <source>
        <dbReference type="Proteomes" id="UP000008743"/>
    </source>
</evidence>
<dbReference type="EMBL" id="KE346360">
    <property type="protein sequence ID" value="KJE88461.1"/>
    <property type="molecule type" value="Genomic_DNA"/>
</dbReference>
<dbReference type="InParanoid" id="A0A0D2TZV8"/>
<dbReference type="Proteomes" id="UP000008743">
    <property type="component" value="Unassembled WGS sequence"/>
</dbReference>
<organism evidence="1 2">
    <name type="scientific">Capsaspora owczarzaki (strain ATCC 30864)</name>
    <dbReference type="NCBI Taxonomy" id="595528"/>
    <lineage>
        <taxon>Eukaryota</taxon>
        <taxon>Filasterea</taxon>
        <taxon>Capsaspora</taxon>
    </lineage>
</organism>
<dbReference type="AlphaFoldDB" id="A0A0D2TZV8"/>
<protein>
    <submittedName>
        <fullName evidence="1">Uncharacterized protein</fullName>
    </submittedName>
</protein>
<gene>
    <name evidence="1" type="ORF">CAOG_009279</name>
</gene>
<proteinExistence type="predicted"/>